<dbReference type="Proteomes" id="UP001500842">
    <property type="component" value="Unassembled WGS sequence"/>
</dbReference>
<reference evidence="1 2" key="1">
    <citation type="journal article" date="2019" name="Int. J. Syst. Evol. Microbiol.">
        <title>The Global Catalogue of Microorganisms (GCM) 10K type strain sequencing project: providing services to taxonomists for standard genome sequencing and annotation.</title>
        <authorList>
            <consortium name="The Broad Institute Genomics Platform"/>
            <consortium name="The Broad Institute Genome Sequencing Center for Infectious Disease"/>
            <person name="Wu L."/>
            <person name="Ma J."/>
        </authorList>
    </citation>
    <scope>NUCLEOTIDE SEQUENCE [LARGE SCALE GENOMIC DNA]</scope>
    <source>
        <strain evidence="1 2">JCM 14942</strain>
    </source>
</reference>
<evidence type="ECO:0000313" key="2">
    <source>
        <dbReference type="Proteomes" id="UP001500842"/>
    </source>
</evidence>
<comment type="caution">
    <text evidence="1">The sequence shown here is derived from an EMBL/GenBank/DDBJ whole genome shotgun (WGS) entry which is preliminary data.</text>
</comment>
<evidence type="ECO:0000313" key="1">
    <source>
        <dbReference type="EMBL" id="GAA1544420.1"/>
    </source>
</evidence>
<sequence>MNNNDTWEPVALIPATLSDENNTTVEVVQTRGGIYLLAMEPNSDTAARDCCMTEGEARRLALAILATVGPEPARATSKPDSECQPDATVAHLPSARRGRKYAGTPAYLQAAA</sequence>
<proteinExistence type="predicted"/>
<accession>A0ABN2BPD0</accession>
<protein>
    <submittedName>
        <fullName evidence="1">Uncharacterized protein</fullName>
    </submittedName>
</protein>
<name>A0ABN2BPD0_9ACTN</name>
<gene>
    <name evidence="1" type="ORF">GCM10009788_53650</name>
</gene>
<organism evidence="1 2">
    <name type="scientific">Nocardioides humi</name>
    <dbReference type="NCBI Taxonomy" id="449461"/>
    <lineage>
        <taxon>Bacteria</taxon>
        <taxon>Bacillati</taxon>
        <taxon>Actinomycetota</taxon>
        <taxon>Actinomycetes</taxon>
        <taxon>Propionibacteriales</taxon>
        <taxon>Nocardioidaceae</taxon>
        <taxon>Nocardioides</taxon>
    </lineage>
</organism>
<dbReference type="RefSeq" id="WP_141006967.1">
    <property type="nucleotide sequence ID" value="NZ_BAAAOR010000040.1"/>
</dbReference>
<dbReference type="EMBL" id="BAAAOR010000040">
    <property type="protein sequence ID" value="GAA1544420.1"/>
    <property type="molecule type" value="Genomic_DNA"/>
</dbReference>
<keyword evidence="2" id="KW-1185">Reference proteome</keyword>